<dbReference type="GO" id="GO:0005886">
    <property type="term" value="C:plasma membrane"/>
    <property type="evidence" value="ECO:0007669"/>
    <property type="project" value="TreeGrafter"/>
</dbReference>
<name>A0A1M7YXH6_9VIBR</name>
<evidence type="ECO:0000313" key="17">
    <source>
        <dbReference type="Proteomes" id="UP000184600"/>
    </source>
</evidence>
<feature type="binding site" evidence="13">
    <location>
        <position position="113"/>
    </location>
    <ligand>
        <name>Mg(2+)</name>
        <dbReference type="ChEBI" id="CHEBI:18420"/>
    </ligand>
</feature>
<protein>
    <recommendedName>
        <fullName evidence="5">Enterobactin synthase component D</fullName>
    </recommendedName>
    <alternativeName>
        <fullName evidence="8">4'-phosphopantetheinyl transferase EntD</fullName>
    </alternativeName>
    <alternativeName>
        <fullName evidence="9">Enterochelin synthase D</fullName>
    </alternativeName>
</protein>
<comment type="catalytic activity">
    <reaction evidence="10">
        <text>apo-[aryl-carrier protein] + CoA = holo-[aryl-carrier protein] + adenosine 3',5'-bisphosphate + H(+)</text>
        <dbReference type="Rhea" id="RHEA:48404"/>
        <dbReference type="Rhea" id="RHEA-COMP:15903"/>
        <dbReference type="Rhea" id="RHEA-COMP:17557"/>
        <dbReference type="ChEBI" id="CHEBI:15378"/>
        <dbReference type="ChEBI" id="CHEBI:29999"/>
        <dbReference type="ChEBI" id="CHEBI:57287"/>
        <dbReference type="ChEBI" id="CHEBI:58343"/>
        <dbReference type="ChEBI" id="CHEBI:64479"/>
    </reaction>
</comment>
<feature type="binding site" evidence="12">
    <location>
        <position position="51"/>
    </location>
    <ligand>
        <name>CoA</name>
        <dbReference type="ChEBI" id="CHEBI:57287"/>
    </ligand>
</feature>
<accession>A0A1M7YXH6</accession>
<dbReference type="OrthoDB" id="8210607at2"/>
<comment type="catalytic activity">
    <reaction evidence="11">
        <text>apo-[peptidyl-carrier protein] + CoA = holo-[peptidyl-carrier protein] + adenosine 3',5'-bisphosphate + H(+)</text>
        <dbReference type="Rhea" id="RHEA:46228"/>
        <dbReference type="Rhea" id="RHEA-COMP:11479"/>
        <dbReference type="Rhea" id="RHEA-COMP:11480"/>
        <dbReference type="ChEBI" id="CHEBI:15378"/>
        <dbReference type="ChEBI" id="CHEBI:29999"/>
        <dbReference type="ChEBI" id="CHEBI:57287"/>
        <dbReference type="ChEBI" id="CHEBI:58343"/>
        <dbReference type="ChEBI" id="CHEBI:64479"/>
    </reaction>
</comment>
<dbReference type="PANTHER" id="PTHR38096:SF1">
    <property type="entry name" value="ENTEROBACTIN SYNTHASE COMPONENT D"/>
    <property type="match status" value="1"/>
</dbReference>
<dbReference type="STRING" id="1117707.VQ7734_02945"/>
<dbReference type="Gene3D" id="3.90.470.20">
    <property type="entry name" value="4'-phosphopantetheinyl transferase domain"/>
    <property type="match status" value="1"/>
</dbReference>
<dbReference type="PANTHER" id="PTHR38096">
    <property type="entry name" value="ENTEROBACTIN SYNTHASE COMPONENT D"/>
    <property type="match status" value="1"/>
</dbReference>
<feature type="binding site" evidence="12">
    <location>
        <position position="113"/>
    </location>
    <ligand>
        <name>CoA</name>
        <dbReference type="ChEBI" id="CHEBI:57287"/>
    </ligand>
</feature>
<dbReference type="GO" id="GO:0000287">
    <property type="term" value="F:magnesium ion binding"/>
    <property type="evidence" value="ECO:0007669"/>
    <property type="project" value="InterPro"/>
</dbReference>
<evidence type="ECO:0000256" key="8">
    <source>
        <dbReference type="ARBA" id="ARBA00029894"/>
    </source>
</evidence>
<comment type="cofactor">
    <cofactor evidence="13">
        <name>Mg(2+)</name>
        <dbReference type="ChEBI" id="CHEBI:18420"/>
    </cofactor>
</comment>
<evidence type="ECO:0000256" key="13">
    <source>
        <dbReference type="PIRSR" id="PIRSR603542-2"/>
    </source>
</evidence>
<dbReference type="SUPFAM" id="SSF56214">
    <property type="entry name" value="4'-phosphopantetheinyl transferase"/>
    <property type="match status" value="1"/>
</dbReference>
<keyword evidence="13" id="KW-0479">Metal-binding</keyword>
<feature type="binding site" evidence="12">
    <location>
        <position position="157"/>
    </location>
    <ligand>
        <name>CoA</name>
        <dbReference type="ChEBI" id="CHEBI:57287"/>
    </ligand>
</feature>
<dbReference type="InterPro" id="IPR037143">
    <property type="entry name" value="4-PPantetheinyl_Trfase_dom_sf"/>
</dbReference>
<feature type="domain" description="4'-phosphopantetheinyl transferase N-terminal" evidence="15">
    <location>
        <begin position="35"/>
        <end position="98"/>
    </location>
</feature>
<evidence type="ECO:0000259" key="15">
    <source>
        <dbReference type="Pfam" id="PF17837"/>
    </source>
</evidence>
<comment type="pathway">
    <text evidence="2">Siderophore biosynthesis; enterobactin biosynthesis.</text>
</comment>
<feature type="binding site" evidence="13">
    <location>
        <position position="115"/>
    </location>
    <ligand>
        <name>Mg(2+)</name>
        <dbReference type="ChEBI" id="CHEBI:18420"/>
    </ligand>
</feature>
<feature type="binding site" evidence="12">
    <location>
        <position position="43"/>
    </location>
    <ligand>
        <name>CoA</name>
        <dbReference type="ChEBI" id="CHEBI:57287"/>
    </ligand>
</feature>
<keyword evidence="6 16" id="KW-0808">Transferase</keyword>
<evidence type="ECO:0000256" key="12">
    <source>
        <dbReference type="PIRSR" id="PIRSR603542-1"/>
    </source>
</evidence>
<evidence type="ECO:0000256" key="2">
    <source>
        <dbReference type="ARBA" id="ARBA00004993"/>
    </source>
</evidence>
<feature type="binding site" evidence="12">
    <location>
        <begin position="88"/>
        <end position="89"/>
    </location>
    <ligand>
        <name>CoA</name>
        <dbReference type="ChEBI" id="CHEBI:57287"/>
    </ligand>
</feature>
<keyword evidence="13" id="KW-0460">Magnesium</keyword>
<dbReference type="PRINTS" id="PR01399">
    <property type="entry name" value="ENTSNTHTASED"/>
</dbReference>
<evidence type="ECO:0000256" key="6">
    <source>
        <dbReference type="ARBA" id="ARBA00022679"/>
    </source>
</evidence>
<evidence type="ECO:0000256" key="5">
    <source>
        <dbReference type="ARBA" id="ARBA00019087"/>
    </source>
</evidence>
<feature type="binding site" evidence="13">
    <location>
        <position position="114"/>
    </location>
    <ligand>
        <name>Mg(2+)</name>
        <dbReference type="ChEBI" id="CHEBI:18420"/>
    </ligand>
</feature>
<proteinExistence type="inferred from homology"/>
<evidence type="ECO:0000256" key="1">
    <source>
        <dbReference type="ARBA" id="ARBA00003937"/>
    </source>
</evidence>
<comment type="similarity">
    <text evidence="3">Belongs to the P-Pant transferase superfamily. EntD family.</text>
</comment>
<organism evidence="16 17">
    <name type="scientific">Vibrio quintilis</name>
    <dbReference type="NCBI Taxonomy" id="1117707"/>
    <lineage>
        <taxon>Bacteria</taxon>
        <taxon>Pseudomonadati</taxon>
        <taxon>Pseudomonadota</taxon>
        <taxon>Gammaproteobacteria</taxon>
        <taxon>Vibrionales</taxon>
        <taxon>Vibrionaceae</taxon>
        <taxon>Vibrio</taxon>
    </lineage>
</organism>
<dbReference type="Proteomes" id="UP000184600">
    <property type="component" value="Unassembled WGS sequence"/>
</dbReference>
<evidence type="ECO:0000256" key="10">
    <source>
        <dbReference type="ARBA" id="ARBA00049176"/>
    </source>
</evidence>
<dbReference type="InterPro" id="IPR041354">
    <property type="entry name" value="4PPT_N"/>
</dbReference>
<feature type="domain" description="4'-phosphopantetheinyl transferase" evidence="14">
    <location>
        <begin position="109"/>
        <end position="193"/>
    </location>
</feature>
<keyword evidence="7" id="KW-0259">Enterobactin biosynthesis</keyword>
<dbReference type="Pfam" id="PF17837">
    <property type="entry name" value="4PPT_N"/>
    <property type="match status" value="1"/>
</dbReference>
<evidence type="ECO:0000256" key="11">
    <source>
        <dbReference type="ARBA" id="ARBA00049191"/>
    </source>
</evidence>
<feature type="binding site" evidence="12">
    <location>
        <position position="161"/>
    </location>
    <ligand>
        <name>CoA</name>
        <dbReference type="ChEBI" id="CHEBI:57287"/>
    </ligand>
</feature>
<evidence type="ECO:0000256" key="4">
    <source>
        <dbReference type="ARBA" id="ARBA00011503"/>
    </source>
</evidence>
<evidence type="ECO:0000256" key="7">
    <source>
        <dbReference type="ARBA" id="ARBA00023191"/>
    </source>
</evidence>
<dbReference type="EMBL" id="FRFG01000034">
    <property type="protein sequence ID" value="SHO57176.1"/>
    <property type="molecule type" value="Genomic_DNA"/>
</dbReference>
<dbReference type="InterPro" id="IPR003542">
    <property type="entry name" value="Enbac_synth_compD-like"/>
</dbReference>
<reference evidence="17" key="1">
    <citation type="submission" date="2016-12" db="EMBL/GenBank/DDBJ databases">
        <authorList>
            <person name="Rodrigo-Torres L."/>
            <person name="Arahal R.D."/>
            <person name="Lucena T."/>
        </authorList>
    </citation>
    <scope>NUCLEOTIDE SEQUENCE [LARGE SCALE GENOMIC DNA]</scope>
</reference>
<dbReference type="GO" id="GO:0009366">
    <property type="term" value="C:enterobactin synthetase complex"/>
    <property type="evidence" value="ECO:0007669"/>
    <property type="project" value="InterPro"/>
</dbReference>
<comment type="subunit">
    <text evidence="4">EntB, EntD, EntE, and EntF form a multienzyme complex called enterobactin synthase.</text>
</comment>
<dbReference type="GO" id="GO:0008897">
    <property type="term" value="F:holo-[acyl-carrier-protein] synthase activity"/>
    <property type="evidence" value="ECO:0007669"/>
    <property type="project" value="InterPro"/>
</dbReference>
<dbReference type="AlphaFoldDB" id="A0A1M7YXH6"/>
<comment type="function">
    <text evidence="1">Involved in the biosynthesis of the siderophore enterobactin (enterochelin), which is a macrocyclic trimeric lactone of N-(2,3-dihydroxybenzoyl)-serine. The serine trilactone serves as a scaffolding for the three catechol functionalities that provide hexadentate coordination for the tightly ligated iron(2+) atoms. Plays an essential role in the assembly of the enterobactin by catalyzing the transfer of the 4'-phosphopantetheine (Ppant) moiety from coenzyme A to the apo-domains of both EntB (ArCP domain) and EntF (PCP domain) to yield their holo-forms which make them competent for the activation of 2,3-dihydroxybenzoate (DHB) and L-serine, respectively.</text>
</comment>
<dbReference type="InterPro" id="IPR008278">
    <property type="entry name" value="4-PPantetheinyl_Trfase_dom"/>
</dbReference>
<evidence type="ECO:0000256" key="3">
    <source>
        <dbReference type="ARBA" id="ARBA00008342"/>
    </source>
</evidence>
<feature type="binding site" evidence="12">
    <location>
        <position position="171"/>
    </location>
    <ligand>
        <name>CoA</name>
        <dbReference type="ChEBI" id="CHEBI:57287"/>
    </ligand>
</feature>
<dbReference type="RefSeq" id="WP_083601649.1">
    <property type="nucleotide sequence ID" value="NZ_AP024897.1"/>
</dbReference>
<evidence type="ECO:0000313" key="16">
    <source>
        <dbReference type="EMBL" id="SHO57176.1"/>
    </source>
</evidence>
<keyword evidence="17" id="KW-1185">Reference proteome</keyword>
<evidence type="ECO:0000256" key="9">
    <source>
        <dbReference type="ARBA" id="ARBA00031996"/>
    </source>
</evidence>
<gene>
    <name evidence="16" type="primary">npt</name>
    <name evidence="16" type="ORF">VQ7734_02945</name>
</gene>
<dbReference type="GO" id="GO:0009239">
    <property type="term" value="P:enterobactin biosynthetic process"/>
    <property type="evidence" value="ECO:0007669"/>
    <property type="project" value="UniProtKB-UniPathway"/>
</dbReference>
<sequence length="221" mass="24435">MMNLPDYCYCATLPVEHTSQRLSWLQQQGMTLPESLNRAVLKRQCEFLTGRLCARKALLAAGFSEMNDIAIGDFREPLWPEGIVGAITHSNDKAAAVIIDSAANPAVNGVGIDIEPVMKEETARDLCKQILLPHEMAHHCSFSALSVYTTLVFSAKESLYKAIFPRVRQILEFSCAAVTEVSSQQLTLTLQHDVSPQLSAGMSFRVLYELSEQSVQTFVVV</sequence>
<dbReference type="UniPathway" id="UPA00017"/>
<dbReference type="Pfam" id="PF01648">
    <property type="entry name" value="ACPS"/>
    <property type="match status" value="1"/>
</dbReference>
<evidence type="ECO:0000259" key="14">
    <source>
        <dbReference type="Pfam" id="PF01648"/>
    </source>
</evidence>